<dbReference type="AlphaFoldDB" id="A0A8H6XZZ7"/>
<accession>A0A8H6XZZ7</accession>
<feature type="domain" description="F-box" evidence="1">
    <location>
        <begin position="4"/>
        <end position="50"/>
    </location>
</feature>
<dbReference type="Proteomes" id="UP000623467">
    <property type="component" value="Unassembled WGS sequence"/>
</dbReference>
<organism evidence="2 3">
    <name type="scientific">Mycena sanguinolenta</name>
    <dbReference type="NCBI Taxonomy" id="230812"/>
    <lineage>
        <taxon>Eukaryota</taxon>
        <taxon>Fungi</taxon>
        <taxon>Dikarya</taxon>
        <taxon>Basidiomycota</taxon>
        <taxon>Agaricomycotina</taxon>
        <taxon>Agaricomycetes</taxon>
        <taxon>Agaricomycetidae</taxon>
        <taxon>Agaricales</taxon>
        <taxon>Marasmiineae</taxon>
        <taxon>Mycenaceae</taxon>
        <taxon>Mycena</taxon>
    </lineage>
</organism>
<dbReference type="Pfam" id="PF12937">
    <property type="entry name" value="F-box-like"/>
    <property type="match status" value="1"/>
</dbReference>
<reference evidence="2" key="1">
    <citation type="submission" date="2020-05" db="EMBL/GenBank/DDBJ databases">
        <title>Mycena genomes resolve the evolution of fungal bioluminescence.</title>
        <authorList>
            <person name="Tsai I.J."/>
        </authorList>
    </citation>
    <scope>NUCLEOTIDE SEQUENCE</scope>
    <source>
        <strain evidence="2">160909Yilan</strain>
    </source>
</reference>
<sequence>MSAPLLLSDLPTDIVFSIFACCDIASVVSVSQTCRCLHALAFEKSVWLILLHDLRRRCILDRNCTPNLETLSTAEMIEIVRRLITGPQTWNPTEHDSVAEFSRKITLHPAVTFGDNTAKLLGSGRYILFTNEFRLQCWSVAEDRLVWTHTSIGDLDLKDIDHEVQGFAAEETDANLTIMVCIHTFPDDDRRRNYVEMINLDLRTEKYTSLLVARAPDSDNADVFSDVFYSAAVRGAIAAADLSINGIENLYMIINWKEGLYFIVQGDADPEVGLELALIPSHILLSEKDRFHLISSDVLGSHGTSTIGLDGPAEFSPVPVFVKDITKLKTIEASDTDQFFDGIYAHESPIRDGHYSFSIYSSHRVRLRDTSLSYRLSIPTNGEPQWYQRNLSTVDPDLAVESVSDAVTYSGHCLYSSTHGAPVYTIFSKCSASTSPRIVQVGLQPIVAEQEIHIAPYSGALTYFTNSLIVVQYYR</sequence>
<evidence type="ECO:0000313" key="2">
    <source>
        <dbReference type="EMBL" id="KAF7349491.1"/>
    </source>
</evidence>
<evidence type="ECO:0000313" key="3">
    <source>
        <dbReference type="Proteomes" id="UP000623467"/>
    </source>
</evidence>
<keyword evidence="3" id="KW-1185">Reference proteome</keyword>
<name>A0A8H6XZZ7_9AGAR</name>
<comment type="caution">
    <text evidence="2">The sequence shown here is derived from an EMBL/GenBank/DDBJ whole genome shotgun (WGS) entry which is preliminary data.</text>
</comment>
<gene>
    <name evidence="2" type="ORF">MSAN_01739400</name>
</gene>
<dbReference type="OrthoDB" id="3034290at2759"/>
<dbReference type="SUPFAM" id="SSF81383">
    <property type="entry name" value="F-box domain"/>
    <property type="match status" value="1"/>
</dbReference>
<protein>
    <recommendedName>
        <fullName evidence="1">F-box domain-containing protein</fullName>
    </recommendedName>
</protein>
<dbReference type="InterPro" id="IPR036047">
    <property type="entry name" value="F-box-like_dom_sf"/>
</dbReference>
<proteinExistence type="predicted"/>
<dbReference type="PROSITE" id="PS50181">
    <property type="entry name" value="FBOX"/>
    <property type="match status" value="1"/>
</dbReference>
<dbReference type="SMART" id="SM00256">
    <property type="entry name" value="FBOX"/>
    <property type="match status" value="1"/>
</dbReference>
<evidence type="ECO:0000259" key="1">
    <source>
        <dbReference type="PROSITE" id="PS50181"/>
    </source>
</evidence>
<dbReference type="EMBL" id="JACAZH010000016">
    <property type="protein sequence ID" value="KAF7349491.1"/>
    <property type="molecule type" value="Genomic_DNA"/>
</dbReference>
<dbReference type="Gene3D" id="1.20.1280.50">
    <property type="match status" value="1"/>
</dbReference>
<dbReference type="InterPro" id="IPR001810">
    <property type="entry name" value="F-box_dom"/>
</dbReference>